<accession>A0ABU7U419</accession>
<proteinExistence type="predicted"/>
<keyword evidence="2" id="KW-1185">Reference proteome</keyword>
<evidence type="ECO:0000313" key="2">
    <source>
        <dbReference type="Proteomes" id="UP001312908"/>
    </source>
</evidence>
<dbReference type="EMBL" id="JAWJZY010000005">
    <property type="protein sequence ID" value="MEE8659448.1"/>
    <property type="molecule type" value="Genomic_DNA"/>
</dbReference>
<sequence>MTLSDAHIKAALDLKPGASSAALHLTRAYIQQVAGHVGPLAVILSGEIDGQGDGRLTTELRDIRSAIERWRSAQRMPLEDTARTRLMDLLEKTDEHVPDHMIFSLRVQHWQIEPAAHAQLRTLFNAITVSSPA</sequence>
<reference evidence="1 2" key="1">
    <citation type="submission" date="2023-10" db="EMBL/GenBank/DDBJ databases">
        <title>Sorlinia euscelidii gen. nov., sp. nov., an acetic acid bacteria isolated from the gut of Euscelidius variegatus emitter.</title>
        <authorList>
            <person name="Michoud G."/>
            <person name="Marasco R."/>
            <person name="Seferji K."/>
            <person name="Gonella E."/>
            <person name="Garuglieri E."/>
            <person name="Alma A."/>
            <person name="Mapelli F."/>
            <person name="Borin S."/>
            <person name="Daffonchio D."/>
            <person name="Crotti E."/>
        </authorList>
    </citation>
    <scope>NUCLEOTIDE SEQUENCE [LARGE SCALE GENOMIC DNA]</scope>
    <source>
        <strain evidence="1 2">EV16P</strain>
    </source>
</reference>
<dbReference type="RefSeq" id="WP_394820264.1">
    <property type="nucleotide sequence ID" value="NZ_JAWJZY010000005.1"/>
</dbReference>
<comment type="caution">
    <text evidence="1">The sequence shown here is derived from an EMBL/GenBank/DDBJ whole genome shotgun (WGS) entry which is preliminary data.</text>
</comment>
<protein>
    <submittedName>
        <fullName evidence="1">Uncharacterized protein</fullName>
    </submittedName>
</protein>
<organism evidence="1 2">
    <name type="scientific">Sorlinia euscelidii</name>
    <dbReference type="NCBI Taxonomy" id="3081148"/>
    <lineage>
        <taxon>Bacteria</taxon>
        <taxon>Pseudomonadati</taxon>
        <taxon>Pseudomonadota</taxon>
        <taxon>Alphaproteobacteria</taxon>
        <taxon>Acetobacterales</taxon>
        <taxon>Acetobacteraceae</taxon>
        <taxon>Sorlinia</taxon>
    </lineage>
</organism>
<evidence type="ECO:0000313" key="1">
    <source>
        <dbReference type="EMBL" id="MEE8659448.1"/>
    </source>
</evidence>
<gene>
    <name evidence="1" type="ORF">DOFOFD_10570</name>
</gene>
<dbReference type="Proteomes" id="UP001312908">
    <property type="component" value="Unassembled WGS sequence"/>
</dbReference>
<name>A0ABU7U419_9PROT</name>